<reference evidence="3 4" key="1">
    <citation type="journal article" date="2015" name="Fungal Genet. Biol.">
        <title>Evolution of novel wood decay mechanisms in Agaricales revealed by the genome sequences of Fistulina hepatica and Cylindrobasidium torrendii.</title>
        <authorList>
            <person name="Floudas D."/>
            <person name="Held B.W."/>
            <person name="Riley R."/>
            <person name="Nagy L.G."/>
            <person name="Koehler G."/>
            <person name="Ransdell A.S."/>
            <person name="Younus H."/>
            <person name="Chow J."/>
            <person name="Chiniquy J."/>
            <person name="Lipzen A."/>
            <person name="Tritt A."/>
            <person name="Sun H."/>
            <person name="Haridas S."/>
            <person name="LaButti K."/>
            <person name="Ohm R.A."/>
            <person name="Kues U."/>
            <person name="Blanchette R.A."/>
            <person name="Grigoriev I.V."/>
            <person name="Minto R.E."/>
            <person name="Hibbett D.S."/>
        </authorList>
    </citation>
    <scope>NUCLEOTIDE SEQUENCE [LARGE SCALE GENOMIC DNA]</scope>
    <source>
        <strain evidence="3 4">FP15055 ss-10</strain>
    </source>
</reference>
<dbReference type="InterPro" id="IPR011990">
    <property type="entry name" value="TPR-like_helical_dom_sf"/>
</dbReference>
<accession>A0A0D7BRE0</accession>
<keyword evidence="1" id="KW-0677">Repeat</keyword>
<sequence length="568" mass="63399">MLRALSLSSPTTTTVFRRCAPSYTLHSSCRRYGQAMATEESGALKTNLAKQQDFHRADAPKTAPHLAVAREDVPVDGHDSSRAVVKPPSCPARSVHRFPVKNALLPNRISHFLHRHAENGDPEDLAANRRSKLASTHLTHLQRIGHTQSPNKAWASYTALLALPPVNEKHDTKVPHQHLHRLVRLLGRKPVRNRELFLQLVSLMNYILRNEGNLHLHEWNLLIDVAGNGTRRPSPQDFKLAIDVFTDLINGLPPGHTFSPTQYPAHTAIQSPQPDIITYTTLLNHATKTLHGPALRQASALLSQSGIPPNRITLLCLLAYNSSIKSLSGVHQILGKMRREDIPLGIDGVNACIWAYARRERPDMVKAIYTILRHAVFPDETHHTFIVEAIARLENDTGMAIPYGMRPDEITFTAVIQAYAYSGDIQSALDVFLDMVSTDNLDTAAPMEPDATGLLQPQRYVPTMAVFRGIFLGYAKHGEPDYENAQGPWTVDALEGILQTFLDQWPNGEEEITKSLVYWIMVAFIKISGGDLRLVRSVWERLVDVFAGPWGEEGNRLQRLNAALQMDD</sequence>
<dbReference type="PANTHER" id="PTHR47942">
    <property type="entry name" value="TETRATRICOPEPTIDE REPEAT (TPR)-LIKE SUPERFAMILY PROTEIN-RELATED"/>
    <property type="match status" value="1"/>
</dbReference>
<protein>
    <recommendedName>
        <fullName evidence="5">Pentacotripeptide-repeat region of PRORP domain-containing protein</fullName>
    </recommendedName>
</protein>
<gene>
    <name evidence="3" type="ORF">CYLTODRAFT_485970</name>
</gene>
<evidence type="ECO:0000313" key="3">
    <source>
        <dbReference type="EMBL" id="KIY73002.1"/>
    </source>
</evidence>
<dbReference type="PROSITE" id="PS51375">
    <property type="entry name" value="PPR"/>
    <property type="match status" value="1"/>
</dbReference>
<dbReference type="Gene3D" id="1.25.40.10">
    <property type="entry name" value="Tetratricopeptide repeat domain"/>
    <property type="match status" value="2"/>
</dbReference>
<proteinExistence type="predicted"/>
<evidence type="ECO:0000256" key="2">
    <source>
        <dbReference type="PROSITE-ProRule" id="PRU00708"/>
    </source>
</evidence>
<dbReference type="PANTHER" id="PTHR47942:SF63">
    <property type="entry name" value="PENTATRICOPEPTIDE REPEAT-CONTAINING PROTEIN"/>
    <property type="match status" value="1"/>
</dbReference>
<organism evidence="3 4">
    <name type="scientific">Cylindrobasidium torrendii FP15055 ss-10</name>
    <dbReference type="NCBI Taxonomy" id="1314674"/>
    <lineage>
        <taxon>Eukaryota</taxon>
        <taxon>Fungi</taxon>
        <taxon>Dikarya</taxon>
        <taxon>Basidiomycota</taxon>
        <taxon>Agaricomycotina</taxon>
        <taxon>Agaricomycetes</taxon>
        <taxon>Agaricomycetidae</taxon>
        <taxon>Agaricales</taxon>
        <taxon>Marasmiineae</taxon>
        <taxon>Physalacriaceae</taxon>
        <taxon>Cylindrobasidium</taxon>
    </lineage>
</organism>
<feature type="repeat" description="PPR" evidence="2">
    <location>
        <begin position="408"/>
        <end position="438"/>
    </location>
</feature>
<evidence type="ECO:0000256" key="1">
    <source>
        <dbReference type="ARBA" id="ARBA00022737"/>
    </source>
</evidence>
<dbReference type="Pfam" id="PF01535">
    <property type="entry name" value="PPR"/>
    <property type="match status" value="1"/>
</dbReference>
<keyword evidence="4" id="KW-1185">Reference proteome</keyword>
<name>A0A0D7BRE0_9AGAR</name>
<feature type="non-terminal residue" evidence="3">
    <location>
        <position position="568"/>
    </location>
</feature>
<dbReference type="InterPro" id="IPR002885">
    <property type="entry name" value="PPR_rpt"/>
</dbReference>
<evidence type="ECO:0000313" key="4">
    <source>
        <dbReference type="Proteomes" id="UP000054007"/>
    </source>
</evidence>
<dbReference type="STRING" id="1314674.A0A0D7BRE0"/>
<dbReference type="AlphaFoldDB" id="A0A0D7BRE0"/>
<dbReference type="OrthoDB" id="1908178at2759"/>
<dbReference type="NCBIfam" id="TIGR00756">
    <property type="entry name" value="PPR"/>
    <property type="match status" value="1"/>
</dbReference>
<dbReference type="Proteomes" id="UP000054007">
    <property type="component" value="Unassembled WGS sequence"/>
</dbReference>
<dbReference type="EMBL" id="KN880439">
    <property type="protein sequence ID" value="KIY73002.1"/>
    <property type="molecule type" value="Genomic_DNA"/>
</dbReference>
<evidence type="ECO:0008006" key="5">
    <source>
        <dbReference type="Google" id="ProtNLM"/>
    </source>
</evidence>
<dbReference type="InterPro" id="IPR051222">
    <property type="entry name" value="PPR/CCM1_RNA-binding"/>
</dbReference>